<evidence type="ECO:0000256" key="1">
    <source>
        <dbReference type="ARBA" id="ARBA00004613"/>
    </source>
</evidence>
<evidence type="ECO:0000313" key="5">
    <source>
        <dbReference type="EMBL" id="MFC5834009.1"/>
    </source>
</evidence>
<evidence type="ECO:0000256" key="3">
    <source>
        <dbReference type="SAM" id="MobiDB-lite"/>
    </source>
</evidence>
<reference evidence="6" key="1">
    <citation type="journal article" date="2019" name="Int. J. Syst. Evol. Microbiol.">
        <title>The Global Catalogue of Microorganisms (GCM) 10K type strain sequencing project: providing services to taxonomists for standard genome sequencing and annotation.</title>
        <authorList>
            <consortium name="The Broad Institute Genomics Platform"/>
            <consortium name="The Broad Institute Genome Sequencing Center for Infectious Disease"/>
            <person name="Wu L."/>
            <person name="Ma J."/>
        </authorList>
    </citation>
    <scope>NUCLEOTIDE SEQUENCE [LARGE SCALE GENOMIC DNA]</scope>
    <source>
        <strain evidence="6">CCUG 53903</strain>
    </source>
</reference>
<keyword evidence="2" id="KW-0964">Secreted</keyword>
<evidence type="ECO:0000256" key="4">
    <source>
        <dbReference type="SAM" id="SignalP"/>
    </source>
</evidence>
<dbReference type="PANTHER" id="PTHR38340">
    <property type="entry name" value="S-LAYER PROTEIN"/>
    <property type="match status" value="1"/>
</dbReference>
<evidence type="ECO:0000313" key="6">
    <source>
        <dbReference type="Proteomes" id="UP001596058"/>
    </source>
</evidence>
<dbReference type="Gene3D" id="2.150.10.10">
    <property type="entry name" value="Serralysin-like metalloprotease, C-terminal"/>
    <property type="match status" value="2"/>
</dbReference>
<organism evidence="5 6">
    <name type="scientific">Nonomuraea insulae</name>
    <dbReference type="NCBI Taxonomy" id="1616787"/>
    <lineage>
        <taxon>Bacteria</taxon>
        <taxon>Bacillati</taxon>
        <taxon>Actinomycetota</taxon>
        <taxon>Actinomycetes</taxon>
        <taxon>Streptosporangiales</taxon>
        <taxon>Streptosporangiaceae</taxon>
        <taxon>Nonomuraea</taxon>
    </lineage>
</organism>
<protein>
    <submittedName>
        <fullName evidence="5">Calcium-binding protein</fullName>
    </submittedName>
</protein>
<feature type="compositionally biased region" description="Gly residues" evidence="3">
    <location>
        <begin position="129"/>
        <end position="140"/>
    </location>
</feature>
<dbReference type="InterPro" id="IPR018511">
    <property type="entry name" value="Hemolysin-typ_Ca-bd_CS"/>
</dbReference>
<dbReference type="PROSITE" id="PS00330">
    <property type="entry name" value="HEMOLYSIN_CALCIUM"/>
    <property type="match status" value="1"/>
</dbReference>
<dbReference type="InterPro" id="IPR050557">
    <property type="entry name" value="RTX_toxin/Mannuronan_C5-epim"/>
</dbReference>
<dbReference type="Pfam" id="PF00353">
    <property type="entry name" value="HemolysinCabind"/>
    <property type="match status" value="3"/>
</dbReference>
<sequence>MWSITAVAGLVVGVQVALVAPAHATTAVWVSGSTLAVQADLGRNNDITLTLAGALVRVRDAGDTVTAGSGCTQVAANIVDCAGVTGIEAGLYDGNDRIVNATSFPSTLKGHEGNDRILGGSGDDILDGGDAGDQVQGGPGRDQLIGGAGNDQVSGDAGNDLFWADPLADGADTFSGGADIDLASYEHRTVGVDVRLDGAANDGEAGENDNIGADVEWVNGTPAIDTLVGSAGPNQLRGLGDVDRIAGLNGDDTLVGEGGDDIVIGGLGIDRLLGGPGDDRLDGVDAAPNDVLNGDVGTDTCPSDIGDILISC</sequence>
<feature type="chain" id="PRO_5046007058" evidence="4">
    <location>
        <begin position="25"/>
        <end position="312"/>
    </location>
</feature>
<keyword evidence="6" id="KW-1185">Reference proteome</keyword>
<feature type="region of interest" description="Disordered" evidence="3">
    <location>
        <begin position="110"/>
        <end position="150"/>
    </location>
</feature>
<dbReference type="EMBL" id="JBHSPA010000106">
    <property type="protein sequence ID" value="MFC5834009.1"/>
    <property type="molecule type" value="Genomic_DNA"/>
</dbReference>
<feature type="signal peptide" evidence="4">
    <location>
        <begin position="1"/>
        <end position="24"/>
    </location>
</feature>
<keyword evidence="4" id="KW-0732">Signal</keyword>
<dbReference type="Proteomes" id="UP001596058">
    <property type="component" value="Unassembled WGS sequence"/>
</dbReference>
<dbReference type="PRINTS" id="PR00313">
    <property type="entry name" value="CABNDNGRPT"/>
</dbReference>
<accession>A0ABW1D7I4</accession>
<dbReference type="InterPro" id="IPR001343">
    <property type="entry name" value="Hemolysn_Ca-bd"/>
</dbReference>
<name>A0ABW1D7I4_9ACTN</name>
<comment type="subcellular location">
    <subcellularLocation>
        <location evidence="1">Secreted</location>
    </subcellularLocation>
</comment>
<dbReference type="SUPFAM" id="SSF51120">
    <property type="entry name" value="beta-Roll"/>
    <property type="match status" value="2"/>
</dbReference>
<proteinExistence type="predicted"/>
<dbReference type="RefSeq" id="WP_379523427.1">
    <property type="nucleotide sequence ID" value="NZ_JBHSPA010000106.1"/>
</dbReference>
<dbReference type="PANTHER" id="PTHR38340:SF1">
    <property type="entry name" value="S-LAYER PROTEIN"/>
    <property type="match status" value="1"/>
</dbReference>
<comment type="caution">
    <text evidence="5">The sequence shown here is derived from an EMBL/GenBank/DDBJ whole genome shotgun (WGS) entry which is preliminary data.</text>
</comment>
<evidence type="ECO:0000256" key="2">
    <source>
        <dbReference type="ARBA" id="ARBA00022525"/>
    </source>
</evidence>
<dbReference type="InterPro" id="IPR011049">
    <property type="entry name" value="Serralysin-like_metalloprot_C"/>
</dbReference>
<gene>
    <name evidence="5" type="ORF">ACFPZ3_60055</name>
</gene>